<protein>
    <submittedName>
        <fullName evidence="2">Uncharacterized protein DUF4166</fullName>
    </submittedName>
</protein>
<evidence type="ECO:0000313" key="2">
    <source>
        <dbReference type="EMBL" id="PRZ06997.1"/>
    </source>
</evidence>
<accession>A0ABX5EE73</accession>
<evidence type="ECO:0000313" key="3">
    <source>
        <dbReference type="Proteomes" id="UP000239895"/>
    </source>
</evidence>
<dbReference type="InterPro" id="IPR025311">
    <property type="entry name" value="DUF4166"/>
</dbReference>
<dbReference type="EMBL" id="PVTX01000005">
    <property type="protein sequence ID" value="PRZ06997.1"/>
    <property type="molecule type" value="Genomic_DNA"/>
</dbReference>
<evidence type="ECO:0000259" key="1">
    <source>
        <dbReference type="Pfam" id="PF13761"/>
    </source>
</evidence>
<organism evidence="2 3">
    <name type="scientific">Isoptericola halotolerans</name>
    <dbReference type="NCBI Taxonomy" id="300560"/>
    <lineage>
        <taxon>Bacteria</taxon>
        <taxon>Bacillati</taxon>
        <taxon>Actinomycetota</taxon>
        <taxon>Actinomycetes</taxon>
        <taxon>Micrococcales</taxon>
        <taxon>Promicromonosporaceae</taxon>
        <taxon>Isoptericola</taxon>
    </lineage>
</organism>
<dbReference type="Pfam" id="PF13761">
    <property type="entry name" value="DUF4166"/>
    <property type="match status" value="1"/>
</dbReference>
<feature type="domain" description="DUF4166" evidence="1">
    <location>
        <begin position="32"/>
        <end position="219"/>
    </location>
</feature>
<gene>
    <name evidence="2" type="ORF">BCL65_105138</name>
</gene>
<name>A0ABX5EE73_9MICO</name>
<dbReference type="Proteomes" id="UP000239895">
    <property type="component" value="Unassembled WGS sequence"/>
</dbReference>
<proteinExistence type="predicted"/>
<dbReference type="RefSeq" id="WP_106267200.1">
    <property type="nucleotide sequence ID" value="NZ_PVTX01000005.1"/>
</dbReference>
<comment type="caution">
    <text evidence="2">The sequence shown here is derived from an EMBL/GenBank/DDBJ whole genome shotgun (WGS) entry which is preliminary data.</text>
</comment>
<reference evidence="2 3" key="1">
    <citation type="submission" date="2018-03" db="EMBL/GenBank/DDBJ databases">
        <title>Comparative analysis of microorganisms from saline springs in Andes Mountain Range, Colombia.</title>
        <authorList>
            <person name="Rubin E."/>
        </authorList>
    </citation>
    <scope>NUCLEOTIDE SEQUENCE [LARGE SCALE GENOMIC DNA]</scope>
    <source>
        <strain evidence="2 3">CG 23</strain>
    </source>
</reference>
<sequence length="242" mass="27633">MTGTPHETPAATPAEAGASIFRRALGADFDRLHPELRRRFGVSTDGGYACVGRGVMRRIRRGPWWTVPFLQIGRLRNILVADVGEDVPFTVENYPYQDPYGRETVTFVREYRVPGRRRPSRFDATMVLDAGRGTIVDYLGTHQHLAVDLDLRVEPDGSLLLRSGAQRFYEGVLGFRFPMLFSGRATLRERFDDEAGVFRIDLEVHHRLFGFLFGYDGTFTCEYPEASTAPQRLRPVRHERRL</sequence>
<keyword evidence="3" id="KW-1185">Reference proteome</keyword>